<evidence type="ECO:0000256" key="4">
    <source>
        <dbReference type="ARBA" id="ARBA00022884"/>
    </source>
</evidence>
<dbReference type="Pfam" id="PF01195">
    <property type="entry name" value="Pept_tRNA_hydro"/>
    <property type="match status" value="1"/>
</dbReference>
<proteinExistence type="inferred from homology"/>
<accession>A0A1B7TGX5</accession>
<keyword evidence="7" id="KW-1185">Reference proteome</keyword>
<comment type="similarity">
    <text evidence="5">Belongs to the PTH family.</text>
</comment>
<dbReference type="InterPro" id="IPR018171">
    <property type="entry name" value="Pept_tRNA_hydro_CS"/>
</dbReference>
<evidence type="ECO:0000313" key="7">
    <source>
        <dbReference type="Proteomes" id="UP000092321"/>
    </source>
</evidence>
<dbReference type="Gene3D" id="3.40.50.1470">
    <property type="entry name" value="Peptidyl-tRNA hydrolase"/>
    <property type="match status" value="1"/>
</dbReference>
<evidence type="ECO:0000256" key="5">
    <source>
        <dbReference type="ARBA" id="ARBA00038063"/>
    </source>
</evidence>
<dbReference type="AlphaFoldDB" id="A0A1B7TGX5"/>
<keyword evidence="2" id="KW-0820">tRNA-binding</keyword>
<organism evidence="6 7">
    <name type="scientific">Hanseniaspora valbyensis NRRL Y-1626</name>
    <dbReference type="NCBI Taxonomy" id="766949"/>
    <lineage>
        <taxon>Eukaryota</taxon>
        <taxon>Fungi</taxon>
        <taxon>Dikarya</taxon>
        <taxon>Ascomycota</taxon>
        <taxon>Saccharomycotina</taxon>
        <taxon>Saccharomycetes</taxon>
        <taxon>Saccharomycodales</taxon>
        <taxon>Saccharomycodaceae</taxon>
        <taxon>Hanseniaspora</taxon>
    </lineage>
</organism>
<gene>
    <name evidence="6" type="ORF">HANVADRAFT_22791</name>
</gene>
<dbReference type="PANTHER" id="PTHR17224">
    <property type="entry name" value="PEPTIDYL-TRNA HYDROLASE"/>
    <property type="match status" value="1"/>
</dbReference>
<dbReference type="GO" id="GO:0000049">
    <property type="term" value="F:tRNA binding"/>
    <property type="evidence" value="ECO:0007669"/>
    <property type="project" value="UniProtKB-KW"/>
</dbReference>
<dbReference type="GO" id="GO:0004045">
    <property type="term" value="F:peptidyl-tRNA hydrolase activity"/>
    <property type="evidence" value="ECO:0007669"/>
    <property type="project" value="UniProtKB-EC"/>
</dbReference>
<comment type="caution">
    <text evidence="6">The sequence shown here is derived from an EMBL/GenBank/DDBJ whole genome shotgun (WGS) entry which is preliminary data.</text>
</comment>
<name>A0A1B7TGX5_9ASCO</name>
<dbReference type="EC" id="3.1.1.29" evidence="1"/>
<evidence type="ECO:0000256" key="3">
    <source>
        <dbReference type="ARBA" id="ARBA00022801"/>
    </source>
</evidence>
<protein>
    <recommendedName>
        <fullName evidence="1">peptidyl-tRNA hydrolase</fullName>
        <ecNumber evidence="1">3.1.1.29</ecNumber>
    </recommendedName>
</protein>
<sequence length="220" mass="24922">MNSSLQTETTKRSGTKTNKCISLIALGNPEPGYKNTRHNAGRLIVNNMVNQLTSSNGVVPSFDNKTIEYNNNKSSFVFAYVDRTAMNLNGPRAIGFLKNLPTIIEKNVQDVDLSEIKFKNFIIADDKDVKFGATQLRAMDSSNRGHNGYHSCEKAAHKDKEIKYNKVSIGVGKPPVDESQIYDKMILADYVLDYFKPEEVEYLKNETTEKVWDFLLKERN</sequence>
<dbReference type="PROSITE" id="PS01195">
    <property type="entry name" value="PEPT_TRNA_HYDROL_1"/>
    <property type="match status" value="1"/>
</dbReference>
<reference evidence="7" key="1">
    <citation type="journal article" date="2016" name="Proc. Natl. Acad. Sci. U.S.A.">
        <title>Comparative genomics of biotechnologically important yeasts.</title>
        <authorList>
            <person name="Riley R."/>
            <person name="Haridas S."/>
            <person name="Wolfe K.H."/>
            <person name="Lopes M.R."/>
            <person name="Hittinger C.T."/>
            <person name="Goeker M."/>
            <person name="Salamov A.A."/>
            <person name="Wisecaver J.H."/>
            <person name="Long T.M."/>
            <person name="Calvey C.H."/>
            <person name="Aerts A.L."/>
            <person name="Barry K.W."/>
            <person name="Choi C."/>
            <person name="Clum A."/>
            <person name="Coughlan A.Y."/>
            <person name="Deshpande S."/>
            <person name="Douglass A.P."/>
            <person name="Hanson S.J."/>
            <person name="Klenk H.-P."/>
            <person name="LaButti K.M."/>
            <person name="Lapidus A."/>
            <person name="Lindquist E.A."/>
            <person name="Lipzen A.M."/>
            <person name="Meier-Kolthoff J.P."/>
            <person name="Ohm R.A."/>
            <person name="Otillar R.P."/>
            <person name="Pangilinan J.L."/>
            <person name="Peng Y."/>
            <person name="Rokas A."/>
            <person name="Rosa C.A."/>
            <person name="Scheuner C."/>
            <person name="Sibirny A.A."/>
            <person name="Slot J.C."/>
            <person name="Stielow J.B."/>
            <person name="Sun H."/>
            <person name="Kurtzman C.P."/>
            <person name="Blackwell M."/>
            <person name="Grigoriev I.V."/>
            <person name="Jeffries T.W."/>
        </authorList>
    </citation>
    <scope>NUCLEOTIDE SEQUENCE [LARGE SCALE GENOMIC DNA]</scope>
    <source>
        <strain evidence="7">NRRL Y-1626</strain>
    </source>
</reference>
<evidence type="ECO:0000256" key="2">
    <source>
        <dbReference type="ARBA" id="ARBA00022555"/>
    </source>
</evidence>
<evidence type="ECO:0000313" key="6">
    <source>
        <dbReference type="EMBL" id="OBA27915.1"/>
    </source>
</evidence>
<dbReference type="InterPro" id="IPR036416">
    <property type="entry name" value="Pept_tRNA_hydro_sf"/>
</dbReference>
<keyword evidence="4" id="KW-0694">RNA-binding</keyword>
<dbReference type="OrthoDB" id="1711136at2759"/>
<evidence type="ECO:0000256" key="1">
    <source>
        <dbReference type="ARBA" id="ARBA00013260"/>
    </source>
</evidence>
<dbReference type="InterPro" id="IPR001328">
    <property type="entry name" value="Pept_tRNA_hydro"/>
</dbReference>
<keyword evidence="3 6" id="KW-0378">Hydrolase</keyword>
<dbReference type="EMBL" id="LXPE01000006">
    <property type="protein sequence ID" value="OBA27915.1"/>
    <property type="molecule type" value="Genomic_DNA"/>
</dbReference>
<dbReference type="SUPFAM" id="SSF53178">
    <property type="entry name" value="Peptidyl-tRNA hydrolase-like"/>
    <property type="match status" value="1"/>
</dbReference>
<dbReference type="PANTHER" id="PTHR17224:SF1">
    <property type="entry name" value="PEPTIDYL-TRNA HYDROLASE"/>
    <property type="match status" value="1"/>
</dbReference>
<dbReference type="Proteomes" id="UP000092321">
    <property type="component" value="Unassembled WGS sequence"/>
</dbReference>